<evidence type="ECO:0000313" key="5">
    <source>
        <dbReference type="EMBL" id="MBB6214133.1"/>
    </source>
</evidence>
<evidence type="ECO:0000256" key="1">
    <source>
        <dbReference type="ARBA" id="ARBA00005336"/>
    </source>
</evidence>
<sequence>MGHRNLSLSLFLTLILTFSILSGCSGLWEKSETLPEAPIEENENPPEETDPAQTLLDQMSLEEKIGQMLIVGFQEASPTPQTQQLIQENKVGGFILFKRNYKDFDTAVSLTNQLKSWNSQNPLPLFISVDEEGGTVSRLPDGGTKFPDARLLGQIDDPNLTYQMGQVIGSELKAMGVNLNYAPVLDIVLSKENKLLIRRAFGSTPDIVTRHGLHFIQGQQEAGVIAAPKHFPGHGDTVVDSHGKLPKIMIEKDLLHRRELIPFQAAIEEGVDALMVGHLAFPLIDPSELPATKSALMMKDLLRTELGYGGLIITDDVEMSAYVGKEKDLKESILLSIDGGADLFIAGHTYDTQIKILDIIKTAVQDGRIPEERINESVLRIIRTKSKYQLTNEAIDVEQAKQNFGTGENKQVLEEITSRSKNRK</sequence>
<evidence type="ECO:0000256" key="3">
    <source>
        <dbReference type="ARBA" id="ARBA00023295"/>
    </source>
</evidence>
<dbReference type="GO" id="GO:0004563">
    <property type="term" value="F:beta-N-acetylhexosaminidase activity"/>
    <property type="evidence" value="ECO:0007669"/>
    <property type="project" value="UniProtKB-EC"/>
</dbReference>
<dbReference type="Gene3D" id="3.20.20.300">
    <property type="entry name" value="Glycoside hydrolase, family 3, N-terminal domain"/>
    <property type="match status" value="1"/>
</dbReference>
<dbReference type="AlphaFoldDB" id="A0A841KL48"/>
<dbReference type="InterPro" id="IPR017853">
    <property type="entry name" value="GH"/>
</dbReference>
<dbReference type="RefSeq" id="WP_184307260.1">
    <property type="nucleotide sequence ID" value="NZ_JACHEN010000001.1"/>
</dbReference>
<dbReference type="Pfam" id="PF00933">
    <property type="entry name" value="Glyco_hydro_3"/>
    <property type="match status" value="1"/>
</dbReference>
<proteinExistence type="inferred from homology"/>
<dbReference type="EC" id="3.2.1.52" evidence="5"/>
<dbReference type="EMBL" id="JACHEN010000001">
    <property type="protein sequence ID" value="MBB6214133.1"/>
    <property type="molecule type" value="Genomic_DNA"/>
</dbReference>
<dbReference type="SUPFAM" id="SSF51445">
    <property type="entry name" value="(Trans)glycosidases"/>
    <property type="match status" value="1"/>
</dbReference>
<protein>
    <submittedName>
        <fullName evidence="5">Beta-N-acetylhexosaminidase</fullName>
        <ecNumber evidence="5">3.2.1.52</ecNumber>
    </submittedName>
</protein>
<name>A0A841KL48_9FIRM</name>
<dbReference type="Proteomes" id="UP000579281">
    <property type="component" value="Unassembled WGS sequence"/>
</dbReference>
<reference evidence="5 6" key="1">
    <citation type="submission" date="2020-08" db="EMBL/GenBank/DDBJ databases">
        <title>Genomic Encyclopedia of Type Strains, Phase IV (KMG-IV): sequencing the most valuable type-strain genomes for metagenomic binning, comparative biology and taxonomic classification.</title>
        <authorList>
            <person name="Goeker M."/>
        </authorList>
    </citation>
    <scope>NUCLEOTIDE SEQUENCE [LARGE SCALE GENOMIC DNA]</scope>
    <source>
        <strain evidence="5 6">DSM 103526</strain>
    </source>
</reference>
<evidence type="ECO:0000256" key="2">
    <source>
        <dbReference type="ARBA" id="ARBA00022801"/>
    </source>
</evidence>
<evidence type="ECO:0000259" key="4">
    <source>
        <dbReference type="Pfam" id="PF00933"/>
    </source>
</evidence>
<keyword evidence="6" id="KW-1185">Reference proteome</keyword>
<keyword evidence="3 5" id="KW-0326">Glycosidase</keyword>
<evidence type="ECO:0000313" key="6">
    <source>
        <dbReference type="Proteomes" id="UP000579281"/>
    </source>
</evidence>
<dbReference type="GO" id="GO:0009254">
    <property type="term" value="P:peptidoglycan turnover"/>
    <property type="evidence" value="ECO:0007669"/>
    <property type="project" value="TreeGrafter"/>
</dbReference>
<organism evidence="5 6">
    <name type="scientific">Anaerosolibacter carboniphilus</name>
    <dbReference type="NCBI Taxonomy" id="1417629"/>
    <lineage>
        <taxon>Bacteria</taxon>
        <taxon>Bacillati</taxon>
        <taxon>Bacillota</taxon>
        <taxon>Clostridia</taxon>
        <taxon>Peptostreptococcales</taxon>
        <taxon>Thermotaleaceae</taxon>
        <taxon>Anaerosolibacter</taxon>
    </lineage>
</organism>
<dbReference type="InterPro" id="IPR001764">
    <property type="entry name" value="Glyco_hydro_3_N"/>
</dbReference>
<dbReference type="GO" id="GO:0005975">
    <property type="term" value="P:carbohydrate metabolic process"/>
    <property type="evidence" value="ECO:0007669"/>
    <property type="project" value="InterPro"/>
</dbReference>
<keyword evidence="2 5" id="KW-0378">Hydrolase</keyword>
<accession>A0A841KL48</accession>
<feature type="domain" description="Glycoside hydrolase family 3 N-terminal" evidence="4">
    <location>
        <begin position="61"/>
        <end position="383"/>
    </location>
</feature>
<comment type="similarity">
    <text evidence="1">Belongs to the glycosyl hydrolase 3 family.</text>
</comment>
<dbReference type="PANTHER" id="PTHR30480">
    <property type="entry name" value="BETA-HEXOSAMINIDASE-RELATED"/>
    <property type="match status" value="1"/>
</dbReference>
<gene>
    <name evidence="5" type="ORF">HNQ80_000202</name>
</gene>
<comment type="caution">
    <text evidence="5">The sequence shown here is derived from an EMBL/GenBank/DDBJ whole genome shotgun (WGS) entry which is preliminary data.</text>
</comment>
<dbReference type="PROSITE" id="PS51257">
    <property type="entry name" value="PROKAR_LIPOPROTEIN"/>
    <property type="match status" value="1"/>
</dbReference>
<dbReference type="InterPro" id="IPR050226">
    <property type="entry name" value="NagZ_Beta-hexosaminidase"/>
</dbReference>
<dbReference type="PANTHER" id="PTHR30480:SF16">
    <property type="entry name" value="GLYCOSIDE HYDROLASE FAMILY 3 DOMAIN PROTEIN"/>
    <property type="match status" value="1"/>
</dbReference>
<dbReference type="InterPro" id="IPR036962">
    <property type="entry name" value="Glyco_hydro_3_N_sf"/>
</dbReference>